<sequence>MIEIQFHDQKDALRFLRILKKQVKYVESFDRVDDDNKCIVVKTDGSSQEIKKCLTAFILHIKTDDWAREILKNRYFYMDELEQRSILEILHSLVEEEREGLTTLIKEINIKSCLSECMNNFIIEQHKEFSFDSFVTFRLKSFIGKLIKYIELSIDEYKMEQEYQVFIHTLRNSLSKKAAKVNHIHVLIDLEIQFFDTEYREIPQQELMMLYDQKNVVSSTHYIDPYSLGPLLAIAPKTIFLYTEDRELPIVRTILNIFEERVQLLDKEQFFLRISTQTEMK</sequence>
<dbReference type="OrthoDB" id="2986513at2"/>
<dbReference type="EMBL" id="LDPH01000008">
    <property type="protein sequence ID" value="KLV26474.1"/>
    <property type="molecule type" value="Genomic_DNA"/>
</dbReference>
<organism evidence="1 2">
    <name type="scientific">Niallia circulans</name>
    <name type="common">Bacillus circulans</name>
    <dbReference type="NCBI Taxonomy" id="1397"/>
    <lineage>
        <taxon>Bacteria</taxon>
        <taxon>Bacillati</taxon>
        <taxon>Bacillota</taxon>
        <taxon>Bacilli</taxon>
        <taxon>Bacillales</taxon>
        <taxon>Bacillaceae</taxon>
        <taxon>Niallia</taxon>
    </lineage>
</organism>
<evidence type="ECO:0000313" key="2">
    <source>
        <dbReference type="Proteomes" id="UP000036045"/>
    </source>
</evidence>
<reference evidence="1 2" key="1">
    <citation type="submission" date="2015-05" db="EMBL/GenBank/DDBJ databases">
        <title>Whole genome sequence and identification of bacterial endophytes from Costus igneus.</title>
        <authorList>
            <person name="Lee Y.P."/>
            <person name="Gan H.M."/>
            <person name="Eng W."/>
            <person name="Wheatley M.S."/>
            <person name="Caraballo A."/>
            <person name="Polter S."/>
            <person name="Savka M.A."/>
            <person name="Hudson A.O."/>
        </authorList>
    </citation>
    <scope>NUCLEOTIDE SEQUENCE [LARGE SCALE GENOMIC DNA]</scope>
    <source>
        <strain evidence="1 2">RIT379</strain>
    </source>
</reference>
<dbReference type="Proteomes" id="UP000036045">
    <property type="component" value="Unassembled WGS sequence"/>
</dbReference>
<accession>A0A0J1IKK0</accession>
<evidence type="ECO:0000313" key="1">
    <source>
        <dbReference type="EMBL" id="KLV26474.1"/>
    </source>
</evidence>
<protein>
    <submittedName>
        <fullName evidence="1">Uncharacterized protein</fullName>
    </submittedName>
</protein>
<dbReference type="AlphaFoldDB" id="A0A0J1IKK0"/>
<dbReference type="PATRIC" id="fig|1397.4.peg.5348"/>
<proteinExistence type="predicted"/>
<dbReference type="Pfam" id="PF08812">
    <property type="entry name" value="YtxC"/>
    <property type="match status" value="1"/>
</dbReference>
<name>A0A0J1IKK0_NIACI</name>
<gene>
    <name evidence="1" type="ORF">ABW02_10195</name>
</gene>
<dbReference type="InterPro" id="IPR014199">
    <property type="entry name" value="Spore_YtxC"/>
</dbReference>
<keyword evidence="2" id="KW-1185">Reference proteome</keyword>
<dbReference type="GeneID" id="56350764"/>
<comment type="caution">
    <text evidence="1">The sequence shown here is derived from an EMBL/GenBank/DDBJ whole genome shotgun (WGS) entry which is preliminary data.</text>
</comment>
<dbReference type="RefSeq" id="WP_047941897.1">
    <property type="nucleotide sequence ID" value="NZ_CP053989.1"/>
</dbReference>